<dbReference type="HOGENOM" id="CLU_2892218_0_0_1"/>
<accession>A0A0C3CWE4</accession>
<dbReference type="Proteomes" id="UP000053989">
    <property type="component" value="Unassembled WGS sequence"/>
</dbReference>
<dbReference type="OrthoDB" id="2651020at2759"/>
<feature type="non-terminal residue" evidence="1">
    <location>
        <position position="63"/>
    </location>
</feature>
<gene>
    <name evidence="1" type="ORF">SCLCIDRAFT_82520</name>
</gene>
<evidence type="ECO:0000313" key="1">
    <source>
        <dbReference type="EMBL" id="KIM52895.1"/>
    </source>
</evidence>
<organism evidence="1 2">
    <name type="scientific">Scleroderma citrinum Foug A</name>
    <dbReference type="NCBI Taxonomy" id="1036808"/>
    <lineage>
        <taxon>Eukaryota</taxon>
        <taxon>Fungi</taxon>
        <taxon>Dikarya</taxon>
        <taxon>Basidiomycota</taxon>
        <taxon>Agaricomycotina</taxon>
        <taxon>Agaricomycetes</taxon>
        <taxon>Agaricomycetidae</taxon>
        <taxon>Boletales</taxon>
        <taxon>Sclerodermatineae</taxon>
        <taxon>Sclerodermataceae</taxon>
        <taxon>Scleroderma</taxon>
    </lineage>
</organism>
<proteinExistence type="predicted"/>
<evidence type="ECO:0000313" key="2">
    <source>
        <dbReference type="Proteomes" id="UP000053989"/>
    </source>
</evidence>
<reference evidence="1 2" key="1">
    <citation type="submission" date="2014-04" db="EMBL/GenBank/DDBJ databases">
        <authorList>
            <consortium name="DOE Joint Genome Institute"/>
            <person name="Kuo A."/>
            <person name="Kohler A."/>
            <person name="Nagy L.G."/>
            <person name="Floudas D."/>
            <person name="Copeland A."/>
            <person name="Barry K.W."/>
            <person name="Cichocki N."/>
            <person name="Veneault-Fourrey C."/>
            <person name="LaButti K."/>
            <person name="Lindquist E.A."/>
            <person name="Lipzen A."/>
            <person name="Lundell T."/>
            <person name="Morin E."/>
            <person name="Murat C."/>
            <person name="Sun H."/>
            <person name="Tunlid A."/>
            <person name="Henrissat B."/>
            <person name="Grigoriev I.V."/>
            <person name="Hibbett D.S."/>
            <person name="Martin F."/>
            <person name="Nordberg H.P."/>
            <person name="Cantor M.N."/>
            <person name="Hua S.X."/>
        </authorList>
    </citation>
    <scope>NUCLEOTIDE SEQUENCE [LARGE SCALE GENOMIC DNA]</scope>
    <source>
        <strain evidence="1 2">Foug A</strain>
    </source>
</reference>
<sequence>FQTTNGAYLDTILTHRSLLSAFPPGHRGCAVALQEIARAVELRAWQADRDEDTEAVAALRQEA</sequence>
<protein>
    <submittedName>
        <fullName evidence="1">Uncharacterized protein</fullName>
    </submittedName>
</protein>
<feature type="non-terminal residue" evidence="1">
    <location>
        <position position="1"/>
    </location>
</feature>
<dbReference type="InParanoid" id="A0A0C3CWE4"/>
<keyword evidence="2" id="KW-1185">Reference proteome</keyword>
<reference evidence="2" key="2">
    <citation type="submission" date="2015-01" db="EMBL/GenBank/DDBJ databases">
        <title>Evolutionary Origins and Diversification of the Mycorrhizal Mutualists.</title>
        <authorList>
            <consortium name="DOE Joint Genome Institute"/>
            <consortium name="Mycorrhizal Genomics Consortium"/>
            <person name="Kohler A."/>
            <person name="Kuo A."/>
            <person name="Nagy L.G."/>
            <person name="Floudas D."/>
            <person name="Copeland A."/>
            <person name="Barry K.W."/>
            <person name="Cichocki N."/>
            <person name="Veneault-Fourrey C."/>
            <person name="LaButti K."/>
            <person name="Lindquist E.A."/>
            <person name="Lipzen A."/>
            <person name="Lundell T."/>
            <person name="Morin E."/>
            <person name="Murat C."/>
            <person name="Riley R."/>
            <person name="Ohm R."/>
            <person name="Sun H."/>
            <person name="Tunlid A."/>
            <person name="Henrissat B."/>
            <person name="Grigoriev I.V."/>
            <person name="Hibbett D.S."/>
            <person name="Martin F."/>
        </authorList>
    </citation>
    <scope>NUCLEOTIDE SEQUENCE [LARGE SCALE GENOMIC DNA]</scope>
    <source>
        <strain evidence="2">Foug A</strain>
    </source>
</reference>
<name>A0A0C3CWE4_9AGAM</name>
<dbReference type="EMBL" id="KN822196">
    <property type="protein sequence ID" value="KIM52895.1"/>
    <property type="molecule type" value="Genomic_DNA"/>
</dbReference>
<dbReference type="AlphaFoldDB" id="A0A0C3CWE4"/>